<sequence length="477" mass="50315">MATLLTVPSWINGAEQTHDKSFPVVSPSTGQPCWNATSASPADAICAVEAAEAALPAWKATKPAQRQAILLKAAALLEERAQDLCDIMSAEMGADTFTAENIVLKLAVQMMRDCAYRCSSICGSAPTVLANGQSAMVWKEPYGVVLGITAWNAPYVFASRAIANAISTGNTTVIKSSELAPRCGWAVGRALSDAGLPPGVVNIISCQASDAPDVVKAMIDHPAVKKVNFTGSAAVGRKIAIMCSQNLKPSLMELGGKNSAIILPDADLEKAAQACILGGFANQGQICMATSRLVILKQVASRFFDVLKQRLDAAQAQKSSPPVVVTANSASRLRGVLADAEAKGAKVLSGGQLSSSENTARFLPTVIDEVNPDMEAWKEENFGPLIGCVVAETEDEAVEIANSSPYGLSASIFTQDLRKGFALARKIEAGAVHINTMTIQDEPPLPFGGVKQSGWGRFNAEEGMKEFLVTKCVTWDD</sequence>
<dbReference type="SUPFAM" id="SSF53720">
    <property type="entry name" value="ALDH-like"/>
    <property type="match status" value="1"/>
</dbReference>
<proteinExistence type="predicted"/>
<name>A0A0F7ZLH7_9HYPO</name>
<feature type="domain" description="Aldehyde dehydrogenase" evidence="2">
    <location>
        <begin position="18"/>
        <end position="473"/>
    </location>
</feature>
<dbReference type="InterPro" id="IPR050740">
    <property type="entry name" value="Aldehyde_DH_Superfamily"/>
</dbReference>
<dbReference type="OrthoDB" id="310895at2759"/>
<dbReference type="PANTHER" id="PTHR43353:SF2">
    <property type="entry name" value="ALDEHYDE DEHYDROGENASE FAMILY PROTEIN (AFU_ORTHOLOGUE AFUA_8G05520)"/>
    <property type="match status" value="1"/>
</dbReference>
<protein>
    <recommendedName>
        <fullName evidence="2">Aldehyde dehydrogenase domain-containing protein</fullName>
    </recommendedName>
</protein>
<dbReference type="InterPro" id="IPR016160">
    <property type="entry name" value="Ald_DH_CS_CYS"/>
</dbReference>
<dbReference type="Gene3D" id="3.40.605.10">
    <property type="entry name" value="Aldehyde Dehydrogenase, Chain A, domain 1"/>
    <property type="match status" value="1"/>
</dbReference>
<dbReference type="PROSITE" id="PS00070">
    <property type="entry name" value="ALDEHYDE_DEHYDR_CYS"/>
    <property type="match status" value="1"/>
</dbReference>
<evidence type="ECO:0000259" key="2">
    <source>
        <dbReference type="Pfam" id="PF00171"/>
    </source>
</evidence>
<dbReference type="InterPro" id="IPR015590">
    <property type="entry name" value="Aldehyde_DH_dom"/>
</dbReference>
<dbReference type="InterPro" id="IPR016161">
    <property type="entry name" value="Ald_DH/histidinol_DH"/>
</dbReference>
<dbReference type="Proteomes" id="UP000054481">
    <property type="component" value="Unassembled WGS sequence"/>
</dbReference>
<dbReference type="InterPro" id="IPR016163">
    <property type="entry name" value="Ald_DH_C"/>
</dbReference>
<dbReference type="InterPro" id="IPR016162">
    <property type="entry name" value="Ald_DH_N"/>
</dbReference>
<dbReference type="GO" id="GO:0004777">
    <property type="term" value="F:succinate-semialdehyde dehydrogenase (NAD+) activity"/>
    <property type="evidence" value="ECO:0007669"/>
    <property type="project" value="TreeGrafter"/>
</dbReference>
<organism evidence="3 4">
    <name type="scientific">Hirsutella minnesotensis 3608</name>
    <dbReference type="NCBI Taxonomy" id="1043627"/>
    <lineage>
        <taxon>Eukaryota</taxon>
        <taxon>Fungi</taxon>
        <taxon>Dikarya</taxon>
        <taxon>Ascomycota</taxon>
        <taxon>Pezizomycotina</taxon>
        <taxon>Sordariomycetes</taxon>
        <taxon>Hypocreomycetidae</taxon>
        <taxon>Hypocreales</taxon>
        <taxon>Ophiocordycipitaceae</taxon>
        <taxon>Hirsutella</taxon>
    </lineage>
</organism>
<dbReference type="GO" id="GO:0009450">
    <property type="term" value="P:gamma-aminobutyric acid catabolic process"/>
    <property type="evidence" value="ECO:0007669"/>
    <property type="project" value="TreeGrafter"/>
</dbReference>
<keyword evidence="1" id="KW-0560">Oxidoreductase</keyword>
<keyword evidence="4" id="KW-1185">Reference proteome</keyword>
<accession>A0A0F7ZLH7</accession>
<evidence type="ECO:0000313" key="4">
    <source>
        <dbReference type="Proteomes" id="UP000054481"/>
    </source>
</evidence>
<dbReference type="PANTHER" id="PTHR43353">
    <property type="entry name" value="SUCCINATE-SEMIALDEHYDE DEHYDROGENASE, MITOCHONDRIAL"/>
    <property type="match status" value="1"/>
</dbReference>
<evidence type="ECO:0000313" key="3">
    <source>
        <dbReference type="EMBL" id="KJZ76431.1"/>
    </source>
</evidence>
<evidence type="ECO:0000256" key="1">
    <source>
        <dbReference type="ARBA" id="ARBA00023002"/>
    </source>
</evidence>
<dbReference type="Gene3D" id="3.40.309.10">
    <property type="entry name" value="Aldehyde Dehydrogenase, Chain A, domain 2"/>
    <property type="match status" value="1"/>
</dbReference>
<reference evidence="3 4" key="1">
    <citation type="journal article" date="2014" name="Genome Biol. Evol.">
        <title>Comparative genomics and transcriptomics analyses reveal divergent lifestyle features of nematode endoparasitic fungus Hirsutella minnesotensis.</title>
        <authorList>
            <person name="Lai Y."/>
            <person name="Liu K."/>
            <person name="Zhang X."/>
            <person name="Zhang X."/>
            <person name="Li K."/>
            <person name="Wang N."/>
            <person name="Shu C."/>
            <person name="Wu Y."/>
            <person name="Wang C."/>
            <person name="Bushley K.E."/>
            <person name="Xiang M."/>
            <person name="Liu X."/>
        </authorList>
    </citation>
    <scope>NUCLEOTIDE SEQUENCE [LARGE SCALE GENOMIC DNA]</scope>
    <source>
        <strain evidence="3 4">3608</strain>
    </source>
</reference>
<dbReference type="Pfam" id="PF00171">
    <property type="entry name" value="Aldedh"/>
    <property type="match status" value="1"/>
</dbReference>
<dbReference type="AlphaFoldDB" id="A0A0F7ZLH7"/>
<gene>
    <name evidence="3" type="ORF">HIM_04160</name>
</gene>
<dbReference type="EMBL" id="KQ030511">
    <property type="protein sequence ID" value="KJZ76431.1"/>
    <property type="molecule type" value="Genomic_DNA"/>
</dbReference>